<evidence type="ECO:0000313" key="1">
    <source>
        <dbReference type="EMBL" id="KAF7232739.1"/>
    </source>
</evidence>
<comment type="caution">
    <text evidence="1">The sequence shown here is derived from an EMBL/GenBank/DDBJ whole genome shotgun (WGS) entry which is preliminary data.</text>
</comment>
<proteinExistence type="predicted"/>
<dbReference type="Proteomes" id="UP000822476">
    <property type="component" value="Unassembled WGS sequence"/>
</dbReference>
<reference evidence="1" key="1">
    <citation type="submission" date="2019-07" db="EMBL/GenBank/DDBJ databases">
        <title>Annotation for the trematode Paragonimus miyazaki's.</title>
        <authorList>
            <person name="Choi Y.-J."/>
        </authorList>
    </citation>
    <scope>NUCLEOTIDE SEQUENCE</scope>
    <source>
        <strain evidence="1">Japan</strain>
    </source>
</reference>
<keyword evidence="2" id="KW-1185">Reference proteome</keyword>
<name>A0A8S9Y9M7_9TREM</name>
<sequence length="224" mass="26041">MALVRLDQLRNVGPVLVELLYDRHLRQTLSNRLRHASFIGSMDSVRRICTRAQFEQIDHASLGALPWILVRNLSVNFLPYCPRILLYFLRGQYVYQSQTAPTTYCGLIRRVCQPQNHSVHVHPKTSTLRASDRLSRIRTSYAYLPYPAFDLLRLRLIGVLPCVLIVQSEKIRKKRRKQPHRCRLVYLPTTADPRLVQPCTLLLPPLGLQTVECHRPSVQFIVYF</sequence>
<evidence type="ECO:0000313" key="2">
    <source>
        <dbReference type="Proteomes" id="UP000822476"/>
    </source>
</evidence>
<accession>A0A8S9Y9M7</accession>
<protein>
    <submittedName>
        <fullName evidence="1">Uncharacterized protein</fullName>
    </submittedName>
</protein>
<dbReference type="AlphaFoldDB" id="A0A8S9Y9M7"/>
<organism evidence="1 2">
    <name type="scientific">Paragonimus skrjabini miyazakii</name>
    <dbReference type="NCBI Taxonomy" id="59628"/>
    <lineage>
        <taxon>Eukaryota</taxon>
        <taxon>Metazoa</taxon>
        <taxon>Spiralia</taxon>
        <taxon>Lophotrochozoa</taxon>
        <taxon>Platyhelminthes</taxon>
        <taxon>Trematoda</taxon>
        <taxon>Digenea</taxon>
        <taxon>Plagiorchiida</taxon>
        <taxon>Troglotremata</taxon>
        <taxon>Troglotrematidae</taxon>
        <taxon>Paragonimus</taxon>
    </lineage>
</organism>
<dbReference type="EMBL" id="JTDE01021583">
    <property type="protein sequence ID" value="KAF7232739.1"/>
    <property type="molecule type" value="Genomic_DNA"/>
</dbReference>
<gene>
    <name evidence="1" type="ORF">EG68_07179</name>
</gene>